<feature type="region of interest" description="Disordered" evidence="1">
    <location>
        <begin position="24"/>
        <end position="54"/>
    </location>
</feature>
<dbReference type="AlphaFoldDB" id="A0A9J6CZQ7"/>
<evidence type="ECO:0000259" key="2">
    <source>
        <dbReference type="Pfam" id="PF13843"/>
    </source>
</evidence>
<gene>
    <name evidence="3" type="ORF">HPB51_027630</name>
</gene>
<dbReference type="PANTHER" id="PTHR47272">
    <property type="entry name" value="DDE_TNP_1_7 DOMAIN-CONTAINING PROTEIN"/>
    <property type="match status" value="1"/>
</dbReference>
<name>A0A9J6CZQ7_RHIMP</name>
<organism evidence="3 4">
    <name type="scientific">Rhipicephalus microplus</name>
    <name type="common">Cattle tick</name>
    <name type="synonym">Boophilus microplus</name>
    <dbReference type="NCBI Taxonomy" id="6941"/>
    <lineage>
        <taxon>Eukaryota</taxon>
        <taxon>Metazoa</taxon>
        <taxon>Ecdysozoa</taxon>
        <taxon>Arthropoda</taxon>
        <taxon>Chelicerata</taxon>
        <taxon>Arachnida</taxon>
        <taxon>Acari</taxon>
        <taxon>Parasitiformes</taxon>
        <taxon>Ixodida</taxon>
        <taxon>Ixodoidea</taxon>
        <taxon>Ixodidae</taxon>
        <taxon>Rhipicephalinae</taxon>
        <taxon>Rhipicephalus</taxon>
        <taxon>Boophilus</taxon>
    </lineage>
</organism>
<feature type="region of interest" description="Disordered" evidence="1">
    <location>
        <begin position="241"/>
        <end position="264"/>
    </location>
</feature>
<evidence type="ECO:0000256" key="1">
    <source>
        <dbReference type="SAM" id="MobiDB-lite"/>
    </source>
</evidence>
<feature type="domain" description="PiggyBac transposable element-derived protein" evidence="2">
    <location>
        <begin position="59"/>
        <end position="174"/>
    </location>
</feature>
<reference evidence="3" key="1">
    <citation type="journal article" date="2020" name="Cell">
        <title>Large-Scale Comparative Analyses of Tick Genomes Elucidate Their Genetic Diversity and Vector Capacities.</title>
        <authorList>
            <consortium name="Tick Genome and Microbiome Consortium (TIGMIC)"/>
            <person name="Jia N."/>
            <person name="Wang J."/>
            <person name="Shi W."/>
            <person name="Du L."/>
            <person name="Sun Y."/>
            <person name="Zhan W."/>
            <person name="Jiang J.F."/>
            <person name="Wang Q."/>
            <person name="Zhang B."/>
            <person name="Ji P."/>
            <person name="Bell-Sakyi L."/>
            <person name="Cui X.M."/>
            <person name="Yuan T.T."/>
            <person name="Jiang B.G."/>
            <person name="Yang W.F."/>
            <person name="Lam T.T."/>
            <person name="Chang Q.C."/>
            <person name="Ding S.J."/>
            <person name="Wang X.J."/>
            <person name="Zhu J.G."/>
            <person name="Ruan X.D."/>
            <person name="Zhao L."/>
            <person name="Wei J.T."/>
            <person name="Ye R.Z."/>
            <person name="Que T.C."/>
            <person name="Du C.H."/>
            <person name="Zhou Y.H."/>
            <person name="Cheng J.X."/>
            <person name="Dai P.F."/>
            <person name="Guo W.B."/>
            <person name="Han X.H."/>
            <person name="Huang E.J."/>
            <person name="Li L.F."/>
            <person name="Wei W."/>
            <person name="Gao Y.C."/>
            <person name="Liu J.Z."/>
            <person name="Shao H.Z."/>
            <person name="Wang X."/>
            <person name="Wang C.C."/>
            <person name="Yang T.C."/>
            <person name="Huo Q.B."/>
            <person name="Li W."/>
            <person name="Chen H.Y."/>
            <person name="Chen S.E."/>
            <person name="Zhou L.G."/>
            <person name="Ni X.B."/>
            <person name="Tian J.H."/>
            <person name="Sheng Y."/>
            <person name="Liu T."/>
            <person name="Pan Y.S."/>
            <person name="Xia L.Y."/>
            <person name="Li J."/>
            <person name="Zhao F."/>
            <person name="Cao W.C."/>
        </authorList>
    </citation>
    <scope>NUCLEOTIDE SEQUENCE</scope>
    <source>
        <strain evidence="3">Rmic-2018</strain>
    </source>
</reference>
<reference evidence="3" key="2">
    <citation type="submission" date="2021-09" db="EMBL/GenBank/DDBJ databases">
        <authorList>
            <person name="Jia N."/>
            <person name="Wang J."/>
            <person name="Shi W."/>
            <person name="Du L."/>
            <person name="Sun Y."/>
            <person name="Zhan W."/>
            <person name="Jiang J."/>
            <person name="Wang Q."/>
            <person name="Zhang B."/>
            <person name="Ji P."/>
            <person name="Sakyi L.B."/>
            <person name="Cui X."/>
            <person name="Yuan T."/>
            <person name="Jiang B."/>
            <person name="Yang W."/>
            <person name="Lam T.T.-Y."/>
            <person name="Chang Q."/>
            <person name="Ding S."/>
            <person name="Wang X."/>
            <person name="Zhu J."/>
            <person name="Ruan X."/>
            <person name="Zhao L."/>
            <person name="Wei J."/>
            <person name="Que T."/>
            <person name="Du C."/>
            <person name="Cheng J."/>
            <person name="Dai P."/>
            <person name="Han X."/>
            <person name="Huang E."/>
            <person name="Gao Y."/>
            <person name="Liu J."/>
            <person name="Shao H."/>
            <person name="Ye R."/>
            <person name="Li L."/>
            <person name="Wei W."/>
            <person name="Wang X."/>
            <person name="Wang C."/>
            <person name="Huo Q."/>
            <person name="Li W."/>
            <person name="Guo W."/>
            <person name="Chen H."/>
            <person name="Chen S."/>
            <person name="Zhou L."/>
            <person name="Zhou L."/>
            <person name="Ni X."/>
            <person name="Tian J."/>
            <person name="Zhou Y."/>
            <person name="Sheng Y."/>
            <person name="Liu T."/>
            <person name="Pan Y."/>
            <person name="Xia L."/>
            <person name="Li J."/>
            <person name="Zhao F."/>
            <person name="Cao W."/>
        </authorList>
    </citation>
    <scope>NUCLEOTIDE SEQUENCE</scope>
    <source>
        <strain evidence="3">Rmic-2018</strain>
        <tissue evidence="3">Larvae</tissue>
    </source>
</reference>
<dbReference type="PANTHER" id="PTHR47272:SF2">
    <property type="entry name" value="PIGGYBAC TRANSPOSABLE ELEMENT-DERIVED PROTEIN 3-LIKE"/>
    <property type="match status" value="1"/>
</dbReference>
<dbReference type="InterPro" id="IPR029526">
    <property type="entry name" value="PGBD"/>
</dbReference>
<dbReference type="Proteomes" id="UP000821866">
    <property type="component" value="Unassembled WGS sequence"/>
</dbReference>
<dbReference type="VEuPathDB" id="VectorBase:LOC119181553"/>
<evidence type="ECO:0000313" key="3">
    <source>
        <dbReference type="EMBL" id="KAH7964134.1"/>
    </source>
</evidence>
<sequence>MFGQNQEKALTDDEIQELLFGDKSDLDVDSDSGDEAEKFQPESALHSEESSPITKARNTRRVLDFEIYQGATTPISSEHKDLEISGGIVKRLAETMPPWEDCVLCFNRFFTSVPLIDRLLKQGMFGHGTVMTNRIRTTLKSDKELLADGRGSSHEKVSADGKMVVVKWMDTRPVSTWRLVREDDTQVVSAHYLDVLGIKIGYDTLGADANKSQPVGFLECLEKWWRYNLLLAELVAPADTPRSKKAATTPIAEPSTLPPVADTSLPMGLALESEPALPGDLPGEERDKDEAVQTDITMADIQAMQAEHGSLACNLYTVEQQNQHLNTASQALDTDNEMMASELCFLAAQKAQLEVTDA</sequence>
<proteinExistence type="predicted"/>
<accession>A0A9J6CZQ7</accession>
<dbReference type="EMBL" id="JABSTU010004207">
    <property type="protein sequence ID" value="KAH7964134.1"/>
    <property type="molecule type" value="Genomic_DNA"/>
</dbReference>
<dbReference type="Pfam" id="PF13843">
    <property type="entry name" value="DDE_Tnp_1_7"/>
    <property type="match status" value="1"/>
</dbReference>
<protein>
    <recommendedName>
        <fullName evidence="2">PiggyBac transposable element-derived protein domain-containing protein</fullName>
    </recommendedName>
</protein>
<comment type="caution">
    <text evidence="3">The sequence shown here is derived from an EMBL/GenBank/DDBJ whole genome shotgun (WGS) entry which is preliminary data.</text>
</comment>
<keyword evidence="4" id="KW-1185">Reference proteome</keyword>
<feature type="compositionally biased region" description="Basic and acidic residues" evidence="1">
    <location>
        <begin position="35"/>
        <end position="49"/>
    </location>
</feature>
<evidence type="ECO:0000313" key="4">
    <source>
        <dbReference type="Proteomes" id="UP000821866"/>
    </source>
</evidence>